<evidence type="ECO:0000256" key="1">
    <source>
        <dbReference type="SAM" id="Phobius"/>
    </source>
</evidence>
<name>A0A2P2LBY1_RHIMU</name>
<proteinExistence type="predicted"/>
<reference evidence="2" key="1">
    <citation type="submission" date="2018-02" db="EMBL/GenBank/DDBJ databases">
        <title>Rhizophora mucronata_Transcriptome.</title>
        <authorList>
            <person name="Meera S.P."/>
            <person name="Sreeshan A."/>
            <person name="Augustine A."/>
        </authorList>
    </citation>
    <scope>NUCLEOTIDE SEQUENCE</scope>
    <source>
        <tissue evidence="2">Leaf</tissue>
    </source>
</reference>
<dbReference type="EMBL" id="GGEC01034947">
    <property type="protein sequence ID" value="MBX15431.1"/>
    <property type="molecule type" value="Transcribed_RNA"/>
</dbReference>
<keyword evidence="1" id="KW-0472">Membrane</keyword>
<keyword evidence="1" id="KW-0812">Transmembrane</keyword>
<feature type="transmembrane region" description="Helical" evidence="1">
    <location>
        <begin position="122"/>
        <end position="140"/>
    </location>
</feature>
<evidence type="ECO:0000313" key="2">
    <source>
        <dbReference type="EMBL" id="MBX15430.1"/>
    </source>
</evidence>
<protein>
    <submittedName>
        <fullName evidence="2">Uncharacterized protein LOC105637916 isoform X2</fullName>
    </submittedName>
</protein>
<accession>A0A2P2LBY1</accession>
<keyword evidence="1" id="KW-1133">Transmembrane helix</keyword>
<sequence>MNWMRRLHRMSKRCQPWACHLERISLLLGKILEMAYEGRGGLGGALPQQGLLCQWQLRSLAMQEQQSNLEVLDLVLIKMKVSRVVLQLENFLIARHTHAKSTQQSMQLQTCLLDQMTDRSNCWLLQMLLLILLMLFWANFGGKWRTTLVLYLMWT</sequence>
<dbReference type="EMBL" id="GGEC01034946">
    <property type="protein sequence ID" value="MBX15430.1"/>
    <property type="molecule type" value="Transcribed_RNA"/>
</dbReference>
<dbReference type="AlphaFoldDB" id="A0A2P2LBY1"/>
<organism evidence="2">
    <name type="scientific">Rhizophora mucronata</name>
    <name type="common">Asiatic mangrove</name>
    <dbReference type="NCBI Taxonomy" id="61149"/>
    <lineage>
        <taxon>Eukaryota</taxon>
        <taxon>Viridiplantae</taxon>
        <taxon>Streptophyta</taxon>
        <taxon>Embryophyta</taxon>
        <taxon>Tracheophyta</taxon>
        <taxon>Spermatophyta</taxon>
        <taxon>Magnoliopsida</taxon>
        <taxon>eudicotyledons</taxon>
        <taxon>Gunneridae</taxon>
        <taxon>Pentapetalae</taxon>
        <taxon>rosids</taxon>
        <taxon>fabids</taxon>
        <taxon>Malpighiales</taxon>
        <taxon>Rhizophoraceae</taxon>
        <taxon>Rhizophora</taxon>
    </lineage>
</organism>